<protein>
    <submittedName>
        <fullName evidence="1">Uncharacterized protein</fullName>
    </submittedName>
</protein>
<gene>
    <name evidence="1" type="ORF">RHMOL_Rhmol12G0138000</name>
</gene>
<evidence type="ECO:0000313" key="2">
    <source>
        <dbReference type="Proteomes" id="UP001062846"/>
    </source>
</evidence>
<dbReference type="Proteomes" id="UP001062846">
    <property type="component" value="Chromosome 12"/>
</dbReference>
<accession>A0ACC0LI37</accession>
<organism evidence="1 2">
    <name type="scientific">Rhododendron molle</name>
    <name type="common">Chinese azalea</name>
    <name type="synonym">Azalea mollis</name>
    <dbReference type="NCBI Taxonomy" id="49168"/>
    <lineage>
        <taxon>Eukaryota</taxon>
        <taxon>Viridiplantae</taxon>
        <taxon>Streptophyta</taxon>
        <taxon>Embryophyta</taxon>
        <taxon>Tracheophyta</taxon>
        <taxon>Spermatophyta</taxon>
        <taxon>Magnoliopsida</taxon>
        <taxon>eudicotyledons</taxon>
        <taxon>Gunneridae</taxon>
        <taxon>Pentapetalae</taxon>
        <taxon>asterids</taxon>
        <taxon>Ericales</taxon>
        <taxon>Ericaceae</taxon>
        <taxon>Ericoideae</taxon>
        <taxon>Rhodoreae</taxon>
        <taxon>Rhododendron</taxon>
    </lineage>
</organism>
<dbReference type="EMBL" id="CM046399">
    <property type="protein sequence ID" value="KAI8528285.1"/>
    <property type="molecule type" value="Genomic_DNA"/>
</dbReference>
<comment type="caution">
    <text evidence="1">The sequence shown here is derived from an EMBL/GenBank/DDBJ whole genome shotgun (WGS) entry which is preliminary data.</text>
</comment>
<sequence length="198" mass="22313">MTRLASTSTGGDKIIRSTTEISEAGIILRKSKSQSLRDISFKGGELRLPPIVVDDTSESMFLNLIAFERLHVGVGNGVTSYIFFMDSIIHSAKDVSLLHDKGIIQNAIGNDKAVAELFNSISKNATLDQASSLAVVLREVHKYCKKRWNNWRLNLYLSYFAFLAKRPWWRFSVGLALFLSVLTILQTVYTMLSYYLPK</sequence>
<name>A0ACC0LI37_RHOML</name>
<evidence type="ECO:0000313" key="1">
    <source>
        <dbReference type="EMBL" id="KAI8528285.1"/>
    </source>
</evidence>
<reference evidence="1" key="1">
    <citation type="submission" date="2022-02" db="EMBL/GenBank/DDBJ databases">
        <title>Plant Genome Project.</title>
        <authorList>
            <person name="Zhang R.-G."/>
        </authorList>
    </citation>
    <scope>NUCLEOTIDE SEQUENCE</scope>
    <source>
        <strain evidence="1">AT1</strain>
    </source>
</reference>
<proteinExistence type="predicted"/>
<keyword evidence="2" id="KW-1185">Reference proteome</keyword>